<comment type="cofactor">
    <cofactor evidence="12">
        <name>a divalent metal cation</name>
        <dbReference type="ChEBI" id="CHEBI:60240"/>
    </cofactor>
    <text evidence="12">Binds 1 divalent metal cation per subunit.</text>
</comment>
<evidence type="ECO:0000256" key="5">
    <source>
        <dbReference type="ARBA" id="ARBA00022801"/>
    </source>
</evidence>
<evidence type="ECO:0000256" key="2">
    <source>
        <dbReference type="ARBA" id="ARBA00011899"/>
    </source>
</evidence>
<keyword evidence="4 12" id="KW-0479">Metal-binding</keyword>
<organism evidence="14 15">
    <name type="scientific">Candidatus Acutalibacter pullicola</name>
    <dbReference type="NCBI Taxonomy" id="2838417"/>
    <lineage>
        <taxon>Bacteria</taxon>
        <taxon>Bacillati</taxon>
        <taxon>Bacillota</taxon>
        <taxon>Clostridia</taxon>
        <taxon>Eubacteriales</taxon>
        <taxon>Acutalibacteraceae</taxon>
        <taxon>Acutalibacter</taxon>
    </lineage>
</organism>
<dbReference type="InterPro" id="IPR011059">
    <property type="entry name" value="Metal-dep_hydrolase_composite"/>
</dbReference>
<dbReference type="SUPFAM" id="SSF51338">
    <property type="entry name" value="Composite domain of metallo-dependent hydrolases"/>
    <property type="match status" value="1"/>
</dbReference>
<dbReference type="Gene3D" id="2.30.40.10">
    <property type="entry name" value="Urease, subunit C, domain 1"/>
    <property type="match status" value="1"/>
</dbReference>
<dbReference type="CDD" id="cd00854">
    <property type="entry name" value="NagA"/>
    <property type="match status" value="1"/>
</dbReference>
<evidence type="ECO:0000259" key="13">
    <source>
        <dbReference type="Pfam" id="PF01979"/>
    </source>
</evidence>
<feature type="domain" description="Amidohydrolase-related" evidence="13">
    <location>
        <begin position="49"/>
        <end position="364"/>
    </location>
</feature>
<sequence length="375" mass="40126">MFLIHASYLDKDFQLVQGDIEIQEGTIVQVGENLPRKESDLAVDCAGYTIVPGFVDVHIHGCAGADTCDGTREALETMARFLLKHGVTSFCPTTMTTGRSVIEQALLAAKELMDHPVEDGARVVGVNMEGPFIAKERKGAQKEEDILAPDFALFQHFFACSGGIVRLVDVAPEQPGGLEFVEKASQLCTVSIAHTTSDYNQAKAAFDKGVTHATHLFNAMSGLHHRDPGVVGAVWDDSRVRGELICDGFHIHPAVLRTAFRVLGDRALVVSDSMRANGMPEGEPFDLGGQMVTVREGKATLADGTIAGSVTNLHQEIKNLVRFGVPFAQAVKAATLIPAQAIGMDGEIGSIAPGKRADLVVLDQSQDIVAVYHGT</sequence>
<evidence type="ECO:0000256" key="6">
    <source>
        <dbReference type="ARBA" id="ARBA00023277"/>
    </source>
</evidence>
<feature type="binding site" evidence="11">
    <location>
        <position position="140"/>
    </location>
    <ligand>
        <name>substrate</name>
    </ligand>
</feature>
<evidence type="ECO:0000256" key="12">
    <source>
        <dbReference type="PIRSR" id="PIRSR038994-3"/>
    </source>
</evidence>
<comment type="catalytic activity">
    <reaction evidence="7">
        <text>N-acetyl-D-glucosamine 6-phosphate + H2O = D-glucosamine 6-phosphate + acetate</text>
        <dbReference type="Rhea" id="RHEA:22936"/>
        <dbReference type="ChEBI" id="CHEBI:15377"/>
        <dbReference type="ChEBI" id="CHEBI:30089"/>
        <dbReference type="ChEBI" id="CHEBI:57513"/>
        <dbReference type="ChEBI" id="CHEBI:58725"/>
        <dbReference type="EC" id="3.5.1.25"/>
    </reaction>
</comment>
<dbReference type="PIRSF" id="PIRSF038994">
    <property type="entry name" value="NagA"/>
    <property type="match status" value="1"/>
</dbReference>
<keyword evidence="6 9" id="KW-0119">Carbohydrate metabolism</keyword>
<feature type="binding site" evidence="12">
    <location>
        <position position="194"/>
    </location>
    <ligand>
        <name>Zn(2+)</name>
        <dbReference type="ChEBI" id="CHEBI:29105"/>
    </ligand>
</feature>
<dbReference type="GO" id="GO:0046872">
    <property type="term" value="F:metal ion binding"/>
    <property type="evidence" value="ECO:0007669"/>
    <property type="project" value="UniProtKB-KW"/>
</dbReference>
<dbReference type="InterPro" id="IPR032466">
    <property type="entry name" value="Metal_Hydrolase"/>
</dbReference>
<dbReference type="Proteomes" id="UP000826793">
    <property type="component" value="Unassembled WGS sequence"/>
</dbReference>
<evidence type="ECO:0000313" key="14">
    <source>
        <dbReference type="EMBL" id="HJB97308.1"/>
    </source>
</evidence>
<evidence type="ECO:0000256" key="10">
    <source>
        <dbReference type="PIRSR" id="PIRSR038994-1"/>
    </source>
</evidence>
<dbReference type="EMBL" id="DWXG01000015">
    <property type="protein sequence ID" value="HJB97308.1"/>
    <property type="molecule type" value="Genomic_DNA"/>
</dbReference>
<evidence type="ECO:0000313" key="15">
    <source>
        <dbReference type="Proteomes" id="UP000826793"/>
    </source>
</evidence>
<evidence type="ECO:0000256" key="4">
    <source>
        <dbReference type="ARBA" id="ARBA00022723"/>
    </source>
</evidence>
<feature type="binding site" evidence="11">
    <location>
        <begin position="306"/>
        <end position="308"/>
    </location>
    <ligand>
        <name>substrate</name>
    </ligand>
</feature>
<dbReference type="Gene3D" id="3.20.20.140">
    <property type="entry name" value="Metal-dependent hydrolases"/>
    <property type="match status" value="1"/>
</dbReference>
<dbReference type="InterPro" id="IPR006680">
    <property type="entry name" value="Amidohydro-rel"/>
</dbReference>
<accession>A0A9D2SF54</accession>
<evidence type="ECO:0000256" key="8">
    <source>
        <dbReference type="ARBA" id="ARBA00060590"/>
    </source>
</evidence>
<dbReference type="PANTHER" id="PTHR11113:SF14">
    <property type="entry name" value="N-ACETYLGLUCOSAMINE-6-PHOSPHATE DEACETYLASE"/>
    <property type="match status" value="1"/>
</dbReference>
<dbReference type="GO" id="GO:0008448">
    <property type="term" value="F:N-acetylglucosamine-6-phosphate deacetylase activity"/>
    <property type="evidence" value="ECO:0007669"/>
    <property type="project" value="UniProtKB-EC"/>
</dbReference>
<feature type="active site" description="Proton donor/acceptor" evidence="10">
    <location>
        <position position="272"/>
    </location>
</feature>
<proteinExistence type="inferred from homology"/>
<protein>
    <recommendedName>
        <fullName evidence="3">N-acetylglucosamine-6-phosphate deacetylase</fullName>
        <ecNumber evidence="2">3.5.1.25</ecNumber>
    </recommendedName>
</protein>
<dbReference type="AlphaFoldDB" id="A0A9D2SF54"/>
<evidence type="ECO:0000256" key="3">
    <source>
        <dbReference type="ARBA" id="ARBA00018029"/>
    </source>
</evidence>
<dbReference type="Pfam" id="PF01979">
    <property type="entry name" value="Amidohydro_1"/>
    <property type="match status" value="1"/>
</dbReference>
<comment type="caution">
    <text evidence="14">The sequence shown here is derived from an EMBL/GenBank/DDBJ whole genome shotgun (WGS) entry which is preliminary data.</text>
</comment>
<dbReference type="FunFam" id="3.20.20.140:FF:000004">
    <property type="entry name" value="N-acetylglucosamine-6-phosphate deacetylase"/>
    <property type="match status" value="1"/>
</dbReference>
<dbReference type="EC" id="3.5.1.25" evidence="2"/>
<name>A0A9D2SF54_9FIRM</name>
<dbReference type="InterPro" id="IPR003764">
    <property type="entry name" value="GlcNAc_6-P_deAcase"/>
</dbReference>
<reference evidence="14" key="1">
    <citation type="journal article" date="2021" name="PeerJ">
        <title>Extensive microbial diversity within the chicken gut microbiome revealed by metagenomics and culture.</title>
        <authorList>
            <person name="Gilroy R."/>
            <person name="Ravi A."/>
            <person name="Getino M."/>
            <person name="Pursley I."/>
            <person name="Horton D.L."/>
            <person name="Alikhan N.F."/>
            <person name="Baker D."/>
            <person name="Gharbi K."/>
            <person name="Hall N."/>
            <person name="Watson M."/>
            <person name="Adriaenssens E.M."/>
            <person name="Foster-Nyarko E."/>
            <person name="Jarju S."/>
            <person name="Secka A."/>
            <person name="Antonio M."/>
            <person name="Oren A."/>
            <person name="Chaudhuri R.R."/>
            <person name="La Ragione R."/>
            <person name="Hildebrand F."/>
            <person name="Pallen M.J."/>
        </authorList>
    </citation>
    <scope>NUCLEOTIDE SEQUENCE</scope>
    <source>
        <strain evidence="14">CHK185-1770</strain>
    </source>
</reference>
<keyword evidence="5 9" id="KW-0378">Hydrolase</keyword>
<evidence type="ECO:0000256" key="9">
    <source>
        <dbReference type="PIRNR" id="PIRNR038994"/>
    </source>
</evidence>
<feature type="binding site" evidence="12">
    <location>
        <position position="129"/>
    </location>
    <ligand>
        <name>Zn(2+)</name>
        <dbReference type="ChEBI" id="CHEBI:29105"/>
    </ligand>
</feature>
<dbReference type="PANTHER" id="PTHR11113">
    <property type="entry name" value="N-ACETYLGLUCOSAMINE-6-PHOSPHATE DEACETYLASE"/>
    <property type="match status" value="1"/>
</dbReference>
<dbReference type="GO" id="GO:0006046">
    <property type="term" value="P:N-acetylglucosamine catabolic process"/>
    <property type="evidence" value="ECO:0007669"/>
    <property type="project" value="TreeGrafter"/>
</dbReference>
<feature type="binding site" evidence="11">
    <location>
        <position position="250"/>
    </location>
    <ligand>
        <name>substrate</name>
    </ligand>
</feature>
<evidence type="ECO:0000256" key="7">
    <source>
        <dbReference type="ARBA" id="ARBA00047647"/>
    </source>
</evidence>
<comment type="pathway">
    <text evidence="8">Amino-sugar metabolism; N-acetylneuraminate degradation; D-fructose 6-phosphate from N-acetylneuraminate: step 4/5.</text>
</comment>
<dbReference type="SUPFAM" id="SSF51556">
    <property type="entry name" value="Metallo-dependent hydrolases"/>
    <property type="match status" value="1"/>
</dbReference>
<feature type="binding site" evidence="11">
    <location>
        <position position="226"/>
    </location>
    <ligand>
        <name>substrate</name>
    </ligand>
</feature>
<evidence type="ECO:0000256" key="1">
    <source>
        <dbReference type="ARBA" id="ARBA00010716"/>
    </source>
</evidence>
<feature type="binding site" evidence="11">
    <location>
        <begin position="218"/>
        <end position="219"/>
    </location>
    <ligand>
        <name>substrate</name>
    </ligand>
</feature>
<comment type="similarity">
    <text evidence="1 9">Belongs to the metallo-dependent hydrolases superfamily. NagA family.</text>
</comment>
<evidence type="ECO:0000256" key="11">
    <source>
        <dbReference type="PIRSR" id="PIRSR038994-2"/>
    </source>
</evidence>
<feature type="binding site" evidence="12">
    <location>
        <position position="215"/>
    </location>
    <ligand>
        <name>Zn(2+)</name>
        <dbReference type="ChEBI" id="CHEBI:29105"/>
    </ligand>
</feature>
<reference evidence="14" key="2">
    <citation type="submission" date="2021-04" db="EMBL/GenBank/DDBJ databases">
        <authorList>
            <person name="Gilroy R."/>
        </authorList>
    </citation>
    <scope>NUCLEOTIDE SEQUENCE</scope>
    <source>
        <strain evidence="14">CHK185-1770</strain>
    </source>
</reference>
<dbReference type="NCBIfam" id="TIGR00221">
    <property type="entry name" value="nagA"/>
    <property type="match status" value="1"/>
</dbReference>
<gene>
    <name evidence="14" type="primary">nagA</name>
    <name evidence="14" type="ORF">H9710_01880</name>
</gene>